<keyword evidence="4 5" id="KW-0472">Membrane</keyword>
<comment type="subcellular location">
    <subcellularLocation>
        <location evidence="1">Membrane</location>
        <topology evidence="1">Multi-pass membrane protein</topology>
    </subcellularLocation>
</comment>
<evidence type="ECO:0008006" key="8">
    <source>
        <dbReference type="Google" id="ProtNLM"/>
    </source>
</evidence>
<feature type="transmembrane region" description="Helical" evidence="5">
    <location>
        <begin position="122"/>
        <end position="147"/>
    </location>
</feature>
<dbReference type="OrthoDB" id="262535at2759"/>
<evidence type="ECO:0000256" key="2">
    <source>
        <dbReference type="ARBA" id="ARBA00022692"/>
    </source>
</evidence>
<dbReference type="Pfam" id="PF09799">
    <property type="entry name" value="Transmemb_17"/>
    <property type="match status" value="1"/>
</dbReference>
<feature type="transmembrane region" description="Helical" evidence="5">
    <location>
        <begin position="92"/>
        <end position="116"/>
    </location>
</feature>
<dbReference type="GO" id="GO:1905515">
    <property type="term" value="P:non-motile cilium assembly"/>
    <property type="evidence" value="ECO:0007669"/>
    <property type="project" value="TreeGrafter"/>
</dbReference>
<dbReference type="Proteomes" id="UP000005408">
    <property type="component" value="Unassembled WGS sequence"/>
</dbReference>
<dbReference type="RefSeq" id="XP_034334293.1">
    <property type="nucleotide sequence ID" value="XM_034478402.2"/>
</dbReference>
<evidence type="ECO:0000313" key="6">
    <source>
        <dbReference type="EnsemblMetazoa" id="G18592.3:cds"/>
    </source>
</evidence>
<dbReference type="PANTHER" id="PTHR13531">
    <property type="entry name" value="GEO07735P1-RELATED-RELATED"/>
    <property type="match status" value="1"/>
</dbReference>
<feature type="transmembrane region" description="Helical" evidence="5">
    <location>
        <begin position="26"/>
        <end position="48"/>
    </location>
</feature>
<evidence type="ECO:0000256" key="3">
    <source>
        <dbReference type="ARBA" id="ARBA00022989"/>
    </source>
</evidence>
<protein>
    <recommendedName>
        <fullName evidence="8">Transmembrane protein 216</fullName>
    </recommendedName>
</protein>
<evidence type="ECO:0000256" key="1">
    <source>
        <dbReference type="ARBA" id="ARBA00004141"/>
    </source>
</evidence>
<reference evidence="6" key="1">
    <citation type="submission" date="2022-08" db="UniProtKB">
        <authorList>
            <consortium name="EnsemblMetazoa"/>
        </authorList>
    </citation>
    <scope>IDENTIFICATION</scope>
    <source>
        <strain evidence="6">05x7-T-G4-1.051#20</strain>
    </source>
</reference>
<organism evidence="6 7">
    <name type="scientific">Magallana gigas</name>
    <name type="common">Pacific oyster</name>
    <name type="synonym">Crassostrea gigas</name>
    <dbReference type="NCBI Taxonomy" id="29159"/>
    <lineage>
        <taxon>Eukaryota</taxon>
        <taxon>Metazoa</taxon>
        <taxon>Spiralia</taxon>
        <taxon>Lophotrochozoa</taxon>
        <taxon>Mollusca</taxon>
        <taxon>Bivalvia</taxon>
        <taxon>Autobranchia</taxon>
        <taxon>Pteriomorphia</taxon>
        <taxon>Ostreida</taxon>
        <taxon>Ostreoidea</taxon>
        <taxon>Ostreidae</taxon>
        <taxon>Magallana</taxon>
    </lineage>
</organism>
<evidence type="ECO:0000256" key="5">
    <source>
        <dbReference type="SAM" id="Phobius"/>
    </source>
</evidence>
<feature type="transmembrane region" description="Helical" evidence="5">
    <location>
        <begin position="60"/>
        <end position="80"/>
    </location>
</feature>
<accession>A0A8W8JHA0</accession>
<name>A0A8W8JHA0_MAGGI</name>
<keyword evidence="2 5" id="KW-0812">Transmembrane</keyword>
<dbReference type="EnsemblMetazoa" id="G18592.2">
    <property type="protein sequence ID" value="G18592.2:cds"/>
    <property type="gene ID" value="G18592"/>
</dbReference>
<keyword evidence="7" id="KW-1185">Reference proteome</keyword>
<dbReference type="GO" id="GO:0035869">
    <property type="term" value="C:ciliary transition zone"/>
    <property type="evidence" value="ECO:0007669"/>
    <property type="project" value="TreeGrafter"/>
</dbReference>
<dbReference type="OMA" id="ITFARAN"/>
<dbReference type="EnsemblMetazoa" id="G18592.3">
    <property type="protein sequence ID" value="G18592.3:cds"/>
    <property type="gene ID" value="G18592"/>
</dbReference>
<evidence type="ECO:0000313" key="7">
    <source>
        <dbReference type="Proteomes" id="UP000005408"/>
    </source>
</evidence>
<dbReference type="InterPro" id="IPR019184">
    <property type="entry name" value="Uncharacterised_TM-17"/>
</dbReference>
<dbReference type="KEGG" id="crg:105336909"/>
<dbReference type="PANTHER" id="PTHR13531:SF0">
    <property type="entry name" value="GEO07735P1-RELATED"/>
    <property type="match status" value="1"/>
</dbReference>
<evidence type="ECO:0000256" key="4">
    <source>
        <dbReference type="ARBA" id="ARBA00023136"/>
    </source>
</evidence>
<sequence>MATTGQPQRQNKGRVQVVRSSLPYQVLLYLNGWYFAFFFLCEILIYVYKNETLPYADNVLPAEVILVFILAGIEALRLFFAQKGNLTERIVGVVISILLSIPAVLGALYLILWQTYVLRVDVILAAIQAAFIGLELVFGIVSMINFARATPY</sequence>
<keyword evidence="3 5" id="KW-1133">Transmembrane helix</keyword>
<proteinExistence type="predicted"/>
<dbReference type="GeneID" id="105336909"/>
<dbReference type="GO" id="GO:0016020">
    <property type="term" value="C:membrane"/>
    <property type="evidence" value="ECO:0007669"/>
    <property type="project" value="UniProtKB-SubCell"/>
</dbReference>
<dbReference type="AlphaFoldDB" id="A0A8W8JHA0"/>